<sequence>MASLRSTVSTGCTPNARMDRQNAISRSSSAASSQGDSQTRSSLLSPTQRGPHDASLSGPRPLDNCPSPRSSVATPAGEDVPSLEDDNSISGSDSASMRTDAASLPTAGTLDEAGNVPLQRAYTSNVRQTLNAQRLALHNHLANADIDGDIDPFEHYSMSKMVGASDDPWSVPKMLFGESRVSHNAHLASWLADVDRLFT</sequence>
<feature type="compositionally biased region" description="Polar residues" evidence="1">
    <location>
        <begin position="1"/>
        <end position="13"/>
    </location>
</feature>
<evidence type="ECO:0000313" key="2">
    <source>
        <dbReference type="EMBL" id="EMD00805.1"/>
    </source>
</evidence>
<protein>
    <submittedName>
        <fullName evidence="2">Uncharacterized protein</fullName>
    </submittedName>
</protein>
<dbReference type="Proteomes" id="UP000011761">
    <property type="component" value="Unassembled WGS sequence"/>
</dbReference>
<reference evidence="2 3" key="1">
    <citation type="journal article" date="2012" name="PLoS Pathog.">
        <title>Diverse lifestyles and strategies of plant pathogenesis encoded in the genomes of eighteen Dothideomycetes fungi.</title>
        <authorList>
            <person name="Ohm R.A."/>
            <person name="Feau N."/>
            <person name="Henrissat B."/>
            <person name="Schoch C.L."/>
            <person name="Horwitz B.A."/>
            <person name="Barry K.W."/>
            <person name="Condon B.J."/>
            <person name="Copeland A.C."/>
            <person name="Dhillon B."/>
            <person name="Glaser F."/>
            <person name="Hesse C.N."/>
            <person name="Kosti I."/>
            <person name="LaButti K."/>
            <person name="Lindquist E.A."/>
            <person name="Lucas S."/>
            <person name="Salamov A.A."/>
            <person name="Bradshaw R.E."/>
            <person name="Ciuffetti L."/>
            <person name="Hamelin R.C."/>
            <person name="Kema G.H.J."/>
            <person name="Lawrence C."/>
            <person name="Scott J.A."/>
            <person name="Spatafora J.W."/>
            <person name="Turgeon B.G."/>
            <person name="de Wit P.J.G.M."/>
            <person name="Zhong S."/>
            <person name="Goodwin S.B."/>
            <person name="Grigoriev I.V."/>
        </authorList>
    </citation>
    <scope>NUCLEOTIDE SEQUENCE [LARGE SCALE GENOMIC DNA]</scope>
    <source>
        <strain evidence="2 3">UAMH 10762</strain>
    </source>
</reference>
<feature type="compositionally biased region" description="Polar residues" evidence="1">
    <location>
        <begin position="34"/>
        <end position="48"/>
    </location>
</feature>
<feature type="region of interest" description="Disordered" evidence="1">
    <location>
        <begin position="1"/>
        <end position="112"/>
    </location>
</feature>
<gene>
    <name evidence="2" type="ORF">BAUCODRAFT_144415</name>
</gene>
<dbReference type="EMBL" id="KB445550">
    <property type="protein sequence ID" value="EMD00805.1"/>
    <property type="molecule type" value="Genomic_DNA"/>
</dbReference>
<dbReference type="AlphaFoldDB" id="M2NMP5"/>
<organism evidence="2 3">
    <name type="scientific">Baudoinia panamericana (strain UAMH 10762)</name>
    <name type="common">Angels' share fungus</name>
    <name type="synonym">Baudoinia compniacensis (strain UAMH 10762)</name>
    <dbReference type="NCBI Taxonomy" id="717646"/>
    <lineage>
        <taxon>Eukaryota</taxon>
        <taxon>Fungi</taxon>
        <taxon>Dikarya</taxon>
        <taxon>Ascomycota</taxon>
        <taxon>Pezizomycotina</taxon>
        <taxon>Dothideomycetes</taxon>
        <taxon>Dothideomycetidae</taxon>
        <taxon>Mycosphaerellales</taxon>
        <taxon>Teratosphaeriaceae</taxon>
        <taxon>Baudoinia</taxon>
    </lineage>
</organism>
<evidence type="ECO:0000313" key="3">
    <source>
        <dbReference type="Proteomes" id="UP000011761"/>
    </source>
</evidence>
<dbReference type="GeneID" id="19108496"/>
<dbReference type="KEGG" id="bcom:BAUCODRAFT_144415"/>
<keyword evidence="3" id="KW-1185">Reference proteome</keyword>
<dbReference type="RefSeq" id="XP_007671989.1">
    <property type="nucleotide sequence ID" value="XM_007673799.1"/>
</dbReference>
<name>M2NMP5_BAUPA</name>
<evidence type="ECO:0000256" key="1">
    <source>
        <dbReference type="SAM" id="MobiDB-lite"/>
    </source>
</evidence>
<accession>M2NMP5</accession>
<dbReference type="HOGENOM" id="CLU_1371955_0_0_1"/>
<feature type="compositionally biased region" description="Polar residues" evidence="1">
    <location>
        <begin position="88"/>
        <end position="97"/>
    </location>
</feature>
<proteinExistence type="predicted"/>
<feature type="compositionally biased region" description="Low complexity" evidence="1">
    <location>
        <begin position="23"/>
        <end position="33"/>
    </location>
</feature>